<feature type="transmembrane region" description="Helical" evidence="17">
    <location>
        <begin position="175"/>
        <end position="196"/>
    </location>
</feature>
<evidence type="ECO:0000256" key="9">
    <source>
        <dbReference type="ARBA" id="ARBA00022967"/>
    </source>
</evidence>
<evidence type="ECO:0000256" key="6">
    <source>
        <dbReference type="ARBA" id="ARBA00022448"/>
    </source>
</evidence>
<dbReference type="InterPro" id="IPR001750">
    <property type="entry name" value="ND/Mrp_TM"/>
</dbReference>
<feature type="transmembrane region" description="Helical" evidence="17">
    <location>
        <begin position="107"/>
        <end position="126"/>
    </location>
</feature>
<feature type="transmembrane region" description="Helical" evidence="17">
    <location>
        <begin position="336"/>
        <end position="363"/>
    </location>
</feature>
<organism evidence="20">
    <name type="scientific">Leipothrix sp. 1 XFX-2017</name>
    <dbReference type="NCBI Taxonomy" id="1955440"/>
    <lineage>
        <taxon>Eukaryota</taxon>
        <taxon>Metazoa</taxon>
        <taxon>Ecdysozoa</taxon>
        <taxon>Arthropoda</taxon>
        <taxon>Chelicerata</taxon>
        <taxon>Arachnida</taxon>
        <taxon>Acari</taxon>
        <taxon>Acariformes</taxon>
        <taxon>Trombidiformes</taxon>
        <taxon>Prostigmata</taxon>
        <taxon>Eupodina</taxon>
        <taxon>Eriophyoidea</taxon>
        <taxon>Eriophyidae</taxon>
        <taxon>Phyllocoptinae</taxon>
        <taxon>Phyllocoptini</taxon>
        <taxon>Leipothrix</taxon>
    </lineage>
</organism>
<dbReference type="AlphaFoldDB" id="A0A1S5XVZ5"/>
<dbReference type="PRINTS" id="PR01437">
    <property type="entry name" value="NUOXDRDTASE4"/>
</dbReference>
<keyword evidence="14 17" id="KW-0496">Mitochondrion</keyword>
<dbReference type="PANTHER" id="PTHR43507:SF20">
    <property type="entry name" value="NADH-UBIQUINONE OXIDOREDUCTASE CHAIN 4"/>
    <property type="match status" value="1"/>
</dbReference>
<evidence type="ECO:0000256" key="5">
    <source>
        <dbReference type="ARBA" id="ARBA00021006"/>
    </source>
</evidence>
<name>A0A1S5XVZ5_9ACAR</name>
<geneLocation type="mitochondrion" evidence="20"/>
<comment type="function">
    <text evidence="1">Core subunit of the mitochondrial membrane respiratory chain NADH dehydrogenase (Complex I) that is believed to belong to the minimal assembly required for catalysis. Complex I functions in the transfer of electrons from NADH to the respiratory chain. The immediate electron acceptor for the enzyme is believed to be ubiquinone.</text>
</comment>
<evidence type="ECO:0000256" key="13">
    <source>
        <dbReference type="ARBA" id="ARBA00023075"/>
    </source>
</evidence>
<keyword evidence="7 17" id="KW-0679">Respiratory chain</keyword>
<comment type="similarity">
    <text evidence="3 17">Belongs to the complex I subunit 4 family.</text>
</comment>
<proteinExistence type="inferred from homology"/>
<dbReference type="Pfam" id="PF00361">
    <property type="entry name" value="Proton_antipo_M"/>
    <property type="match status" value="1"/>
</dbReference>
<evidence type="ECO:0000259" key="19">
    <source>
        <dbReference type="Pfam" id="PF00361"/>
    </source>
</evidence>
<dbReference type="PANTHER" id="PTHR43507">
    <property type="entry name" value="NADH-UBIQUINONE OXIDOREDUCTASE CHAIN 4"/>
    <property type="match status" value="1"/>
</dbReference>
<comment type="function">
    <text evidence="17">Core subunit of the mitochondrial membrane respiratory chain NADH dehydrogenase (Complex I) which catalyzes electron transfer from NADH through the respiratory chain, using ubiquinone as an electron acceptor. Essential for the catalytic activity and assembly of complex I.</text>
</comment>
<reference evidence="20" key="2">
    <citation type="journal article" date="2017" name="Mol. Phylogenet. Evol.">
        <title>The phylogenetic position of eriophyoid mites (superfamily Eriophyoidea) in Acariformes inferred from the sequences of mitochondrial genomes and nuclear small subunit (18S) rRNA gene.</title>
        <authorList>
            <person name="Xue X.F."/>
            <person name="Dong Y."/>
            <person name="Deng W."/>
            <person name="Hong X.Y."/>
            <person name="Shao R."/>
        </authorList>
    </citation>
    <scope>NUCLEOTIDE SEQUENCE</scope>
</reference>
<dbReference type="GO" id="GO:0015990">
    <property type="term" value="P:electron transport coupled proton transport"/>
    <property type="evidence" value="ECO:0007669"/>
    <property type="project" value="TreeGrafter"/>
</dbReference>
<keyword evidence="8 17" id="KW-0812">Transmembrane</keyword>
<keyword evidence="11 17" id="KW-1133">Transmembrane helix</keyword>
<accession>A0A1S5XVZ5</accession>
<evidence type="ECO:0000313" key="20">
    <source>
        <dbReference type="EMBL" id="AQQ72866.1"/>
    </source>
</evidence>
<keyword evidence="18" id="KW-0732">Signal</keyword>
<evidence type="ECO:0000256" key="18">
    <source>
        <dbReference type="SAM" id="SignalP"/>
    </source>
</evidence>
<feature type="transmembrane region" description="Helical" evidence="17">
    <location>
        <begin position="146"/>
        <end position="168"/>
    </location>
</feature>
<dbReference type="GO" id="GO:0031966">
    <property type="term" value="C:mitochondrial membrane"/>
    <property type="evidence" value="ECO:0007669"/>
    <property type="project" value="UniProtKB-SubCell"/>
</dbReference>
<keyword evidence="15 17" id="KW-0472">Membrane</keyword>
<evidence type="ECO:0000256" key="1">
    <source>
        <dbReference type="ARBA" id="ARBA00003257"/>
    </source>
</evidence>
<comment type="subcellular location">
    <subcellularLocation>
        <location evidence="2 17">Mitochondrion membrane</location>
        <topology evidence="2 17">Multi-pass membrane protein</topology>
    </subcellularLocation>
</comment>
<evidence type="ECO:0000256" key="16">
    <source>
        <dbReference type="ARBA" id="ARBA00049551"/>
    </source>
</evidence>
<evidence type="ECO:0000256" key="12">
    <source>
        <dbReference type="ARBA" id="ARBA00023027"/>
    </source>
</evidence>
<dbReference type="EC" id="7.1.1.2" evidence="4 17"/>
<evidence type="ECO:0000256" key="11">
    <source>
        <dbReference type="ARBA" id="ARBA00022989"/>
    </source>
</evidence>
<evidence type="ECO:0000256" key="17">
    <source>
        <dbReference type="RuleBase" id="RU003297"/>
    </source>
</evidence>
<keyword evidence="9" id="KW-1278">Translocase</keyword>
<keyword evidence="13 17" id="KW-0830">Ubiquinone</keyword>
<evidence type="ECO:0000256" key="7">
    <source>
        <dbReference type="ARBA" id="ARBA00022660"/>
    </source>
</evidence>
<dbReference type="InterPro" id="IPR003918">
    <property type="entry name" value="NADH_UbQ_OxRdtase"/>
</dbReference>
<keyword evidence="12 17" id="KW-0520">NAD</keyword>
<feature type="transmembrane region" description="Helical" evidence="17">
    <location>
        <begin position="383"/>
        <end position="400"/>
    </location>
</feature>
<gene>
    <name evidence="20" type="primary">nad4</name>
</gene>
<dbReference type="GO" id="GO:0008137">
    <property type="term" value="F:NADH dehydrogenase (ubiquinone) activity"/>
    <property type="evidence" value="ECO:0007669"/>
    <property type="project" value="UniProtKB-UniRule"/>
</dbReference>
<evidence type="ECO:0000256" key="4">
    <source>
        <dbReference type="ARBA" id="ARBA00012944"/>
    </source>
</evidence>
<feature type="chain" id="PRO_5013045913" description="NADH-ubiquinone oxidoreductase chain 4" evidence="18">
    <location>
        <begin position="21"/>
        <end position="401"/>
    </location>
</feature>
<feature type="transmembrane region" description="Helical" evidence="17">
    <location>
        <begin position="208"/>
        <end position="229"/>
    </location>
</feature>
<feature type="transmembrane region" description="Helical" evidence="17">
    <location>
        <begin position="307"/>
        <end position="324"/>
    </location>
</feature>
<comment type="catalytic activity">
    <reaction evidence="16 17">
        <text>a ubiquinone + NADH + 5 H(+)(in) = a ubiquinol + NAD(+) + 4 H(+)(out)</text>
        <dbReference type="Rhea" id="RHEA:29091"/>
        <dbReference type="Rhea" id="RHEA-COMP:9565"/>
        <dbReference type="Rhea" id="RHEA-COMP:9566"/>
        <dbReference type="ChEBI" id="CHEBI:15378"/>
        <dbReference type="ChEBI" id="CHEBI:16389"/>
        <dbReference type="ChEBI" id="CHEBI:17976"/>
        <dbReference type="ChEBI" id="CHEBI:57540"/>
        <dbReference type="ChEBI" id="CHEBI:57945"/>
        <dbReference type="EC" id="7.1.1.2"/>
    </reaction>
</comment>
<keyword evidence="6 17" id="KW-0813">Transport</keyword>
<dbReference type="GO" id="GO:0003954">
    <property type="term" value="F:NADH dehydrogenase activity"/>
    <property type="evidence" value="ECO:0007669"/>
    <property type="project" value="TreeGrafter"/>
</dbReference>
<dbReference type="GO" id="GO:0042773">
    <property type="term" value="P:ATP synthesis coupled electron transport"/>
    <property type="evidence" value="ECO:0007669"/>
    <property type="project" value="InterPro"/>
</dbReference>
<feature type="transmembrane region" description="Helical" evidence="17">
    <location>
        <begin position="262"/>
        <end position="286"/>
    </location>
</feature>
<dbReference type="EMBL" id="KX027362">
    <property type="protein sequence ID" value="AQQ72866.1"/>
    <property type="molecule type" value="Genomic_DNA"/>
</dbReference>
<dbReference type="GO" id="GO:0048039">
    <property type="term" value="F:ubiquinone binding"/>
    <property type="evidence" value="ECO:0007669"/>
    <property type="project" value="TreeGrafter"/>
</dbReference>
<evidence type="ECO:0000256" key="2">
    <source>
        <dbReference type="ARBA" id="ARBA00004225"/>
    </source>
</evidence>
<evidence type="ECO:0000256" key="10">
    <source>
        <dbReference type="ARBA" id="ARBA00022982"/>
    </source>
</evidence>
<evidence type="ECO:0000256" key="15">
    <source>
        <dbReference type="ARBA" id="ARBA00023136"/>
    </source>
</evidence>
<protein>
    <recommendedName>
        <fullName evidence="5 17">NADH-ubiquinone oxidoreductase chain 4</fullName>
        <ecNumber evidence="4 17">7.1.1.2</ecNumber>
    </recommendedName>
</protein>
<keyword evidence="10 17" id="KW-0249">Electron transport</keyword>
<feature type="transmembrane region" description="Helical" evidence="17">
    <location>
        <begin position="236"/>
        <end position="256"/>
    </location>
</feature>
<feature type="signal peptide" evidence="18">
    <location>
        <begin position="1"/>
        <end position="20"/>
    </location>
</feature>
<evidence type="ECO:0000256" key="8">
    <source>
        <dbReference type="ARBA" id="ARBA00022692"/>
    </source>
</evidence>
<evidence type="ECO:0000256" key="3">
    <source>
        <dbReference type="ARBA" id="ARBA00009025"/>
    </source>
</evidence>
<evidence type="ECO:0000256" key="14">
    <source>
        <dbReference type="ARBA" id="ARBA00023128"/>
    </source>
</evidence>
<feature type="domain" description="NADH:quinone oxidoreductase/Mrp antiporter transmembrane" evidence="19">
    <location>
        <begin position="78"/>
        <end position="354"/>
    </location>
</feature>
<reference evidence="20" key="1">
    <citation type="submission" date="2016-04" db="EMBL/GenBank/DDBJ databases">
        <authorList>
            <person name="Evans L.H."/>
            <person name="Alamgir A."/>
            <person name="Owens N."/>
            <person name="Weber N.D."/>
            <person name="Virtaneva K."/>
            <person name="Barbian K."/>
            <person name="Babar A."/>
            <person name="Rosenke K."/>
        </authorList>
    </citation>
    <scope>NUCLEOTIDE SEQUENCE</scope>
</reference>
<sequence>MWVFVFLITLLSTAEIFVCAYSTSDFFSPLVVMLVPMASLFMNRAHFIGLLTKGSAYFCLYLIGVCLVVCFMCTTPVFFLIFFEITVFPMTYLIINLSKDYDKIESAFTMLFLNLVGSIPFMYFISIMSQNNYNYFFFYHKILSNIIFASFFILLTFKFPIFLSHIWLTKAHVSGSGVCSIVLASVMLKLGTFGFGKFVDKFIFVHNMFLSAFCSFSLVGCFIFVLVMYRRMDAKYVVACSSVVHMATILPAYLSLSPLASFASMLMMVGHGFVSFVLFILVTAMYESSGTRLLTNNKSAESYNKTFSMISISYLFLNLGIPPFCTFLSEFGFLSVYFNVSTILFTLFFFMMFLSVLYTMFLISWTTFAKSSFLTSMKLSNMIFTWTILMLWGMGIFPYML</sequence>